<keyword evidence="3" id="KW-0812">Transmembrane</keyword>
<feature type="transmembrane region" description="Helical" evidence="3">
    <location>
        <begin position="67"/>
        <end position="90"/>
    </location>
</feature>
<keyword evidence="2 6" id="KW-0808">Transferase</keyword>
<dbReference type="PANTHER" id="PTHR12526:SF510">
    <property type="entry name" value="D-INOSITOL 3-PHOSPHATE GLYCOSYLTRANSFERASE"/>
    <property type="match status" value="1"/>
</dbReference>
<dbReference type="GO" id="GO:0016757">
    <property type="term" value="F:glycosyltransferase activity"/>
    <property type="evidence" value="ECO:0007669"/>
    <property type="project" value="UniProtKB-KW"/>
</dbReference>
<dbReference type="InterPro" id="IPR028098">
    <property type="entry name" value="Glyco_trans_4-like_N"/>
</dbReference>
<protein>
    <submittedName>
        <fullName evidence="6">Glycosyltransferase involved in cell wall bisynthesis</fullName>
    </submittedName>
</protein>
<name>A0A1H5Y7X1_9RHOB</name>
<dbReference type="Pfam" id="PF00534">
    <property type="entry name" value="Glycos_transf_1"/>
    <property type="match status" value="1"/>
</dbReference>
<reference evidence="6 7" key="1">
    <citation type="submission" date="2016-10" db="EMBL/GenBank/DDBJ databases">
        <authorList>
            <person name="de Groot N.N."/>
        </authorList>
    </citation>
    <scope>NUCLEOTIDE SEQUENCE [LARGE SCALE GENOMIC DNA]</scope>
    <source>
        <strain evidence="6 7">DSM 23413</strain>
    </source>
</reference>
<keyword evidence="7" id="KW-1185">Reference proteome</keyword>
<keyword evidence="1" id="KW-0328">Glycosyltransferase</keyword>
<gene>
    <name evidence="6" type="ORF">SAMN05421751_11544</name>
</gene>
<evidence type="ECO:0000259" key="4">
    <source>
        <dbReference type="Pfam" id="PF00534"/>
    </source>
</evidence>
<evidence type="ECO:0000313" key="6">
    <source>
        <dbReference type="EMBL" id="SEG20091.1"/>
    </source>
</evidence>
<dbReference type="AlphaFoldDB" id="A0A1H5Y7X1"/>
<evidence type="ECO:0000256" key="1">
    <source>
        <dbReference type="ARBA" id="ARBA00022676"/>
    </source>
</evidence>
<dbReference type="Pfam" id="PF13579">
    <property type="entry name" value="Glyco_trans_4_4"/>
    <property type="match status" value="1"/>
</dbReference>
<dbReference type="InterPro" id="IPR001296">
    <property type="entry name" value="Glyco_trans_1"/>
</dbReference>
<keyword evidence="3" id="KW-1133">Transmembrane helix</keyword>
<dbReference type="Gene3D" id="3.40.50.2000">
    <property type="entry name" value="Glycogen Phosphorylase B"/>
    <property type="match status" value="2"/>
</dbReference>
<evidence type="ECO:0000259" key="5">
    <source>
        <dbReference type="Pfam" id="PF13579"/>
    </source>
</evidence>
<accession>A0A1H5Y7X1</accession>
<organism evidence="6 7">
    <name type="scientific">Jhaorihella thermophila</name>
    <dbReference type="NCBI Taxonomy" id="488547"/>
    <lineage>
        <taxon>Bacteria</taxon>
        <taxon>Pseudomonadati</taxon>
        <taxon>Pseudomonadota</taxon>
        <taxon>Alphaproteobacteria</taxon>
        <taxon>Rhodobacterales</taxon>
        <taxon>Paracoccaceae</taxon>
        <taxon>Jhaorihella</taxon>
    </lineage>
</organism>
<sequence>MAVTAGRDGAVKAGFPALFFSSEHGHKTRVRNRIERLVAPRLAIPREESALEPRDVLQNLPRQRKAMVFLVLDLLLVPVALGLALIVQALPVPAGRILRDMLPVWPVLLAVGGGLSAWLGLPRIALKEYGHRAMALTGALAAGLAVTAAAGAALAGVPVPAGTWVVFGTLYLLVSVGTRIGLFHLVTALYQRETHPGRSGQGSGAAPSPSPWRRLDCAVTPGTEYVVQARFAGPFVSRRALARVAFEDAGGNPVPPPAGTPHSDAVGHYRYLETDGASAEAGARLNTGLTGFAAPPGAARMHVDLLPWAGGDSLVLEAAEIHPHDGAQGRVATGELELPRGAGHVALTGALIAGDRAEEPLARLRLRFFDRSGQPIIATAEGLRRDGFHDNTAIIAADPLGPRDDRGTHPLRVRFRPPTGTQRLIWSLYPAEEGADVRLDGALSVAVLNGASAAPGTGGARLRAASGATSAPDEDQIARLRARLPQDPAWITIARRGDAVLAEIALTVVPEEWVTIEARLSRDAGRLDRARLFLLPVFFDAADGLLEADIPGCSSSSALGRHRLVTPMPEDDRATQARLSEPFRAPEGAARALFYLVANHVDPGIRLEGLTARPAAPHTLFDAIDISRMDRARLVQAETIARAVWDLPAWRTISRALGVMGGDRAADRLRRAEALTGQLTELDTGWLPELPPQPPLDADPRTVLHLLKVICPEEGSGGAVRSTSILESQAASGLRPVACLPLAAPRGDMAGRPDGIVSLERNGVSVNFLNFSALDPRALPATDLLRFETALHNRVLRAHRASLIHAASGFRGYENALKGLALAQANGLPMVYEVRSFHEHTWRPVSATHLGDGLTRLRMAQEDRCMAAADAVVTISRAMETNLRERGVPADRLFVVPNAIGPTFETLCPMQEADALRARHGFAGPVTVGYISNFSLREGHRVLLEAFARLVAAGHDLHLVMVGDGPERPKLAEEVRQRRLGDRVTMPGPVDHGEIRAWYRAIDLFIVPRIADFASDYVTPLKPFEAMSQQVPVLMSDRPVAREIAGEREERAGIFPSGDAEALAGAIAAALADRSALAARAAAARDWVLRERVWASVARRYDAVYATARDIHAQRNAVRRAG</sequence>
<evidence type="ECO:0000313" key="7">
    <source>
        <dbReference type="Proteomes" id="UP000236742"/>
    </source>
</evidence>
<proteinExistence type="predicted"/>
<dbReference type="SUPFAM" id="SSF53756">
    <property type="entry name" value="UDP-Glycosyltransferase/glycogen phosphorylase"/>
    <property type="match status" value="1"/>
</dbReference>
<keyword evidence="3" id="KW-0472">Membrane</keyword>
<feature type="transmembrane region" description="Helical" evidence="3">
    <location>
        <begin position="133"/>
        <end position="155"/>
    </location>
</feature>
<evidence type="ECO:0000256" key="2">
    <source>
        <dbReference type="ARBA" id="ARBA00022679"/>
    </source>
</evidence>
<dbReference type="Proteomes" id="UP000236742">
    <property type="component" value="Unassembled WGS sequence"/>
</dbReference>
<feature type="domain" description="Glycosyltransferase subfamily 4-like N-terminal" evidence="5">
    <location>
        <begin position="717"/>
        <end position="898"/>
    </location>
</feature>
<dbReference type="PANTHER" id="PTHR12526">
    <property type="entry name" value="GLYCOSYLTRANSFERASE"/>
    <property type="match status" value="1"/>
</dbReference>
<feature type="transmembrane region" description="Helical" evidence="3">
    <location>
        <begin position="102"/>
        <end position="121"/>
    </location>
</feature>
<feature type="domain" description="Glycosyl transferase family 1" evidence="4">
    <location>
        <begin position="917"/>
        <end position="1085"/>
    </location>
</feature>
<evidence type="ECO:0000256" key="3">
    <source>
        <dbReference type="SAM" id="Phobius"/>
    </source>
</evidence>
<dbReference type="EMBL" id="FNVD01000015">
    <property type="protein sequence ID" value="SEG20091.1"/>
    <property type="molecule type" value="Genomic_DNA"/>
</dbReference>